<dbReference type="InterPro" id="IPR036188">
    <property type="entry name" value="FAD/NAD-bd_sf"/>
</dbReference>
<protein>
    <submittedName>
        <fullName evidence="4">Thioredoxin reductase (NADPH)</fullName>
    </submittedName>
</protein>
<organism evidence="4 5">
    <name type="scientific">Pseudorhodoferax soli</name>
    <dbReference type="NCBI Taxonomy" id="545864"/>
    <lineage>
        <taxon>Bacteria</taxon>
        <taxon>Pseudomonadati</taxon>
        <taxon>Pseudomonadota</taxon>
        <taxon>Betaproteobacteria</taxon>
        <taxon>Burkholderiales</taxon>
        <taxon>Comamonadaceae</taxon>
    </lineage>
</organism>
<comment type="caution">
    <text evidence="4">The sequence shown here is derived from an EMBL/GenBank/DDBJ whole genome shotgun (WGS) entry which is preliminary data.</text>
</comment>
<dbReference type="SUPFAM" id="SSF51905">
    <property type="entry name" value="FAD/NAD(P)-binding domain"/>
    <property type="match status" value="1"/>
</dbReference>
<gene>
    <name evidence="4" type="ORF">DES41_10480</name>
</gene>
<evidence type="ECO:0000313" key="4">
    <source>
        <dbReference type="EMBL" id="RCW71261.1"/>
    </source>
</evidence>
<evidence type="ECO:0000256" key="2">
    <source>
        <dbReference type="ARBA" id="ARBA00023002"/>
    </source>
</evidence>
<evidence type="ECO:0000256" key="1">
    <source>
        <dbReference type="ARBA" id="ARBA00022630"/>
    </source>
</evidence>
<sequence length="436" mass="46189">MPRQRRAPRLAVFQLQVTDVTAPDPALKAPRIRLLGAPHSAQAFEIRDFLSRSGVAYDWLALDSSTGLHPVESQRLPLCEFPDGSWIDAATVPAVAARLGWITKPRLATYDVSIYGAGPAGLSAAVYAASEGLKTVLVERQAIGGQAGSSSLIENYLGFPQGVSGAELAERARQQAARFGVDILQLREGVYATFGDDGIHVDMADGSKLAARVNICATGIEWRRLQLAGEDRLLGAGVFYGAGASEAPMCQGETVYVVGGGNSAGQAAMHFSAYASAVVMLVRGERLADTLSDYLVRKIAAAPNVRVVTHCEVAALQGDASLEAITVRDRRSGAEQTLPTRHLFVCIGGLPNTDWARDTPIARDSAGYLLTGADVLAAATPARPWPLQRLPYHLETSVPGSFAIGDVRHGSIKRVATAVGEGAMAVAFVHQFLHQA</sequence>
<dbReference type="OrthoDB" id="109585at2"/>
<dbReference type="InterPro" id="IPR050097">
    <property type="entry name" value="Ferredoxin-NADP_redctase_2"/>
</dbReference>
<dbReference type="Proteomes" id="UP000252884">
    <property type="component" value="Unassembled WGS sequence"/>
</dbReference>
<dbReference type="AlphaFoldDB" id="A0A368XTE7"/>
<dbReference type="EMBL" id="QPJK01000004">
    <property type="protein sequence ID" value="RCW71261.1"/>
    <property type="molecule type" value="Genomic_DNA"/>
</dbReference>
<keyword evidence="5" id="KW-1185">Reference proteome</keyword>
<dbReference type="Gene3D" id="3.50.50.60">
    <property type="entry name" value="FAD/NAD(P)-binding domain"/>
    <property type="match status" value="2"/>
</dbReference>
<dbReference type="PANTHER" id="PTHR48105">
    <property type="entry name" value="THIOREDOXIN REDUCTASE 1-RELATED-RELATED"/>
    <property type="match status" value="1"/>
</dbReference>
<evidence type="ECO:0000259" key="3">
    <source>
        <dbReference type="Pfam" id="PF07992"/>
    </source>
</evidence>
<keyword evidence="1" id="KW-0285">Flavoprotein</keyword>
<evidence type="ECO:0000313" key="5">
    <source>
        <dbReference type="Proteomes" id="UP000252884"/>
    </source>
</evidence>
<dbReference type="Pfam" id="PF07992">
    <property type="entry name" value="Pyr_redox_2"/>
    <property type="match status" value="1"/>
</dbReference>
<accession>A0A368XTE7</accession>
<dbReference type="InterPro" id="IPR023753">
    <property type="entry name" value="FAD/NAD-binding_dom"/>
</dbReference>
<proteinExistence type="predicted"/>
<dbReference type="GO" id="GO:0016491">
    <property type="term" value="F:oxidoreductase activity"/>
    <property type="evidence" value="ECO:0007669"/>
    <property type="project" value="UniProtKB-KW"/>
</dbReference>
<reference evidence="4 5" key="1">
    <citation type="submission" date="2018-07" db="EMBL/GenBank/DDBJ databases">
        <title>Genomic Encyclopedia of Type Strains, Phase IV (KMG-IV): sequencing the most valuable type-strain genomes for metagenomic binning, comparative biology and taxonomic classification.</title>
        <authorList>
            <person name="Goeker M."/>
        </authorList>
    </citation>
    <scope>NUCLEOTIDE SEQUENCE [LARGE SCALE GENOMIC DNA]</scope>
    <source>
        <strain evidence="4 5">DSM 21634</strain>
    </source>
</reference>
<name>A0A368XTE7_9BURK</name>
<dbReference type="PRINTS" id="PR00368">
    <property type="entry name" value="FADPNR"/>
</dbReference>
<dbReference type="PRINTS" id="PR00469">
    <property type="entry name" value="PNDRDTASEII"/>
</dbReference>
<keyword evidence="2" id="KW-0560">Oxidoreductase</keyword>
<feature type="domain" description="FAD/NAD(P)-binding" evidence="3">
    <location>
        <begin position="110"/>
        <end position="422"/>
    </location>
</feature>